<protein>
    <recommendedName>
        <fullName evidence="10">TF-B3 domain-containing protein</fullName>
    </recommendedName>
</protein>
<dbReference type="EMBL" id="JAAALK010000285">
    <property type="protein sequence ID" value="KAG8066832.1"/>
    <property type="molecule type" value="Genomic_DNA"/>
</dbReference>
<dbReference type="SMART" id="SM01019">
    <property type="entry name" value="B3"/>
    <property type="match status" value="1"/>
</dbReference>
<dbReference type="Pfam" id="PF02362">
    <property type="entry name" value="B3"/>
    <property type="match status" value="1"/>
</dbReference>
<dbReference type="PROSITE" id="PS50863">
    <property type="entry name" value="B3"/>
    <property type="match status" value="1"/>
</dbReference>
<dbReference type="FunFam" id="2.40.330.10:FF:000001">
    <property type="entry name" value="Auxin response factor"/>
    <property type="match status" value="1"/>
</dbReference>
<evidence type="ECO:0000256" key="6">
    <source>
        <dbReference type="ARBA" id="ARBA00023163"/>
    </source>
</evidence>
<comment type="caution">
    <text evidence="11">The sequence shown here is derived from an EMBL/GenBank/DDBJ whole genome shotgun (WGS) entry which is preliminary data.</text>
</comment>
<accession>A0A8J5SLM2</accession>
<evidence type="ECO:0000256" key="3">
    <source>
        <dbReference type="ARBA" id="ARBA00007853"/>
    </source>
</evidence>
<evidence type="ECO:0000256" key="1">
    <source>
        <dbReference type="ARBA" id="ARBA00003182"/>
    </source>
</evidence>
<evidence type="ECO:0000256" key="8">
    <source>
        <dbReference type="ARBA" id="ARBA00023294"/>
    </source>
</evidence>
<dbReference type="InterPro" id="IPR044835">
    <property type="entry name" value="ARF_plant"/>
</dbReference>
<feature type="region of interest" description="Disordered" evidence="9">
    <location>
        <begin position="425"/>
        <end position="447"/>
    </location>
</feature>
<keyword evidence="8" id="KW-0927">Auxin signaling pathway</keyword>
<dbReference type="GO" id="GO:0005634">
    <property type="term" value="C:nucleus"/>
    <property type="evidence" value="ECO:0007669"/>
    <property type="project" value="UniProtKB-SubCell"/>
</dbReference>
<dbReference type="AlphaFoldDB" id="A0A8J5SLM2"/>
<proteinExistence type="inferred from homology"/>
<sequence length="527" mass="56966">MAAAAAALPIDRRVWMACAVPLSRIPAVGDQVFYFPYGHAEQCRDPLPDPLPDRHVFPCAVTAVHLAVDAVTDEPYATISLVPGTHYDDQPHPPAPAPAPAPAPDFSYYAKQLTQSDSNNGGGFSVPRYCADNILPGLNFSDDPPLQNLRMKDLQGDDWEFRHIYRGTPRRHLLTTGWSKFVNAKMLVAGDTVVFMRRPDADNENEKELLVGVRRAARYGAYPLRNVRARVPVDEVVEAVRLAASGAEFTVTYYPRHGAGEFVVPRKVVEDGLSCDFKPGMHVKMQVMEADDTNRHSTAAWATGIINDVDQNIWRMLEVEWDVSPASSSTLNKHVNCWQVKRARIPRSLNELENSEDTSSAEGAADTVPAAPLPVQHVPAMTPLLAWQLPPAMQGARHNVACSSSTALSTSQASLTLNLEVSVPASSSDTVDGSSPNDSVNIPPSDLPNKTGSIQLFGTIITPYVQSATSSASEQVTQGIDDEADKQDDTCATNTLDLLGIGDNLNGASEGARSHTHAHNPVLSATL</sequence>
<keyword evidence="4" id="KW-0805">Transcription regulation</keyword>
<reference evidence="11" key="1">
    <citation type="journal article" date="2021" name="bioRxiv">
        <title>Whole Genome Assembly and Annotation of Northern Wild Rice, Zizania palustris L., Supports a Whole Genome Duplication in the Zizania Genus.</title>
        <authorList>
            <person name="Haas M."/>
            <person name="Kono T."/>
            <person name="Macchietto M."/>
            <person name="Millas R."/>
            <person name="McGilp L."/>
            <person name="Shao M."/>
            <person name="Duquette J."/>
            <person name="Hirsch C.N."/>
            <person name="Kimball J."/>
        </authorList>
    </citation>
    <scope>NUCLEOTIDE SEQUENCE</scope>
    <source>
        <tissue evidence="11">Fresh leaf tissue</tissue>
    </source>
</reference>
<comment type="function">
    <text evidence="1">Auxin response factors (ARFs) are transcriptional factors that bind specifically to the DNA sequence 5'-TGTCTC-3' found in the auxin-responsive promoter elements (AuxREs).</text>
</comment>
<evidence type="ECO:0000256" key="4">
    <source>
        <dbReference type="ARBA" id="ARBA00023015"/>
    </source>
</evidence>
<dbReference type="PANTHER" id="PTHR31384">
    <property type="entry name" value="AUXIN RESPONSE FACTOR 4-RELATED"/>
    <property type="match status" value="1"/>
</dbReference>
<evidence type="ECO:0000256" key="5">
    <source>
        <dbReference type="ARBA" id="ARBA00023125"/>
    </source>
</evidence>
<keyword evidence="5" id="KW-0238">DNA-binding</keyword>
<feature type="domain" description="TF-B3" evidence="10">
    <location>
        <begin position="109"/>
        <end position="217"/>
    </location>
</feature>
<gene>
    <name evidence="11" type="ORF">GUJ93_ZPchr0004g40051</name>
</gene>
<evidence type="ECO:0000313" key="12">
    <source>
        <dbReference type="Proteomes" id="UP000729402"/>
    </source>
</evidence>
<evidence type="ECO:0000256" key="9">
    <source>
        <dbReference type="SAM" id="MobiDB-lite"/>
    </source>
</evidence>
<keyword evidence="12" id="KW-1185">Reference proteome</keyword>
<evidence type="ECO:0000256" key="2">
    <source>
        <dbReference type="ARBA" id="ARBA00004123"/>
    </source>
</evidence>
<dbReference type="Proteomes" id="UP000729402">
    <property type="component" value="Unassembled WGS sequence"/>
</dbReference>
<dbReference type="GO" id="GO:0009734">
    <property type="term" value="P:auxin-activated signaling pathway"/>
    <property type="evidence" value="ECO:0007669"/>
    <property type="project" value="UniProtKB-KW"/>
</dbReference>
<dbReference type="OrthoDB" id="1414159at2759"/>
<reference evidence="11" key="2">
    <citation type="submission" date="2021-02" db="EMBL/GenBank/DDBJ databases">
        <authorList>
            <person name="Kimball J.A."/>
            <person name="Haas M.W."/>
            <person name="Macchietto M."/>
            <person name="Kono T."/>
            <person name="Duquette J."/>
            <person name="Shao M."/>
        </authorList>
    </citation>
    <scope>NUCLEOTIDE SEQUENCE</scope>
    <source>
        <tissue evidence="11">Fresh leaf tissue</tissue>
    </source>
</reference>
<evidence type="ECO:0000256" key="7">
    <source>
        <dbReference type="ARBA" id="ARBA00023242"/>
    </source>
</evidence>
<evidence type="ECO:0000259" key="10">
    <source>
        <dbReference type="PROSITE" id="PS50863"/>
    </source>
</evidence>
<keyword evidence="7" id="KW-0539">Nucleus</keyword>
<dbReference type="GO" id="GO:0003677">
    <property type="term" value="F:DNA binding"/>
    <property type="evidence" value="ECO:0007669"/>
    <property type="project" value="UniProtKB-KW"/>
</dbReference>
<name>A0A8J5SLM2_ZIZPA</name>
<keyword evidence="6" id="KW-0804">Transcription</keyword>
<comment type="similarity">
    <text evidence="3">Belongs to the ARF family.</text>
</comment>
<dbReference type="InterPro" id="IPR003340">
    <property type="entry name" value="B3_DNA-bd"/>
</dbReference>
<dbReference type="PANTHER" id="PTHR31384:SF94">
    <property type="entry name" value="AUXIN RESPONSE FACTOR 17"/>
    <property type="match status" value="1"/>
</dbReference>
<dbReference type="GO" id="GO:0006355">
    <property type="term" value="P:regulation of DNA-templated transcription"/>
    <property type="evidence" value="ECO:0007669"/>
    <property type="project" value="InterPro"/>
</dbReference>
<comment type="subcellular location">
    <subcellularLocation>
        <location evidence="2">Nucleus</location>
    </subcellularLocation>
</comment>
<dbReference type="CDD" id="cd10017">
    <property type="entry name" value="B3_DNA"/>
    <property type="match status" value="1"/>
</dbReference>
<evidence type="ECO:0000313" key="11">
    <source>
        <dbReference type="EMBL" id="KAG8066832.1"/>
    </source>
</evidence>
<organism evidence="11 12">
    <name type="scientific">Zizania palustris</name>
    <name type="common">Northern wild rice</name>
    <dbReference type="NCBI Taxonomy" id="103762"/>
    <lineage>
        <taxon>Eukaryota</taxon>
        <taxon>Viridiplantae</taxon>
        <taxon>Streptophyta</taxon>
        <taxon>Embryophyta</taxon>
        <taxon>Tracheophyta</taxon>
        <taxon>Spermatophyta</taxon>
        <taxon>Magnoliopsida</taxon>
        <taxon>Liliopsida</taxon>
        <taxon>Poales</taxon>
        <taxon>Poaceae</taxon>
        <taxon>BOP clade</taxon>
        <taxon>Oryzoideae</taxon>
        <taxon>Oryzeae</taxon>
        <taxon>Zizaniinae</taxon>
        <taxon>Zizania</taxon>
    </lineage>
</organism>